<evidence type="ECO:0000256" key="14">
    <source>
        <dbReference type="ARBA" id="ARBA00023136"/>
    </source>
</evidence>
<dbReference type="Gene3D" id="2.70.150.10">
    <property type="entry name" value="Calcium-transporting ATPase, cytoplasmic transduction domain A"/>
    <property type="match status" value="1"/>
</dbReference>
<evidence type="ECO:0000256" key="12">
    <source>
        <dbReference type="ARBA" id="ARBA00022989"/>
    </source>
</evidence>
<keyword evidence="7 17" id="KW-0479">Metal-binding</keyword>
<keyword evidence="11" id="KW-1278">Translocase</keyword>
<feature type="transmembrane region" description="Helical" evidence="17">
    <location>
        <begin position="242"/>
        <end position="264"/>
    </location>
</feature>
<comment type="similarity">
    <text evidence="2 17">Belongs to the cation transport ATPase (P-type) (TC 3.A.3) family. Type IB subfamily.</text>
</comment>
<dbReference type="GO" id="GO:0005507">
    <property type="term" value="F:copper ion binding"/>
    <property type="evidence" value="ECO:0007669"/>
    <property type="project" value="TreeGrafter"/>
</dbReference>
<evidence type="ECO:0000256" key="1">
    <source>
        <dbReference type="ARBA" id="ARBA00004651"/>
    </source>
</evidence>
<evidence type="ECO:0000256" key="10">
    <source>
        <dbReference type="ARBA" id="ARBA00022842"/>
    </source>
</evidence>
<dbReference type="EC" id="7.2.2.9" evidence="15"/>
<dbReference type="CDD" id="cd02079">
    <property type="entry name" value="P-type_ATPase_HM"/>
    <property type="match status" value="1"/>
</dbReference>
<dbReference type="PANTHER" id="PTHR43520:SF5">
    <property type="entry name" value="CATION-TRANSPORTING P-TYPE ATPASE-RELATED"/>
    <property type="match status" value="1"/>
</dbReference>
<dbReference type="SUPFAM" id="SSF56784">
    <property type="entry name" value="HAD-like"/>
    <property type="match status" value="1"/>
</dbReference>
<dbReference type="AlphaFoldDB" id="A0AA37WMF0"/>
<feature type="transmembrane region" description="Helical" evidence="17">
    <location>
        <begin position="208"/>
        <end position="230"/>
    </location>
</feature>
<keyword evidence="13" id="KW-0406">Ion transport</keyword>
<evidence type="ECO:0000256" key="2">
    <source>
        <dbReference type="ARBA" id="ARBA00006024"/>
    </source>
</evidence>
<keyword evidence="14 17" id="KW-0472">Membrane</keyword>
<reference evidence="19 20" key="1">
    <citation type="journal article" date="2014" name="Int. J. Syst. Evol. Microbiol.">
        <title>Complete genome sequence of Corynebacterium casei LMG S-19264T (=DSM 44701T), isolated from a smear-ripened cheese.</title>
        <authorList>
            <consortium name="US DOE Joint Genome Institute (JGI-PGF)"/>
            <person name="Walter F."/>
            <person name="Albersmeier A."/>
            <person name="Kalinowski J."/>
            <person name="Ruckert C."/>
        </authorList>
    </citation>
    <scope>NUCLEOTIDE SEQUENCE [LARGE SCALE GENOMIC DNA]</scope>
    <source>
        <strain evidence="19 20">NBRC 110095</strain>
    </source>
</reference>
<dbReference type="GO" id="GO:0016887">
    <property type="term" value="F:ATP hydrolysis activity"/>
    <property type="evidence" value="ECO:0007669"/>
    <property type="project" value="InterPro"/>
</dbReference>
<keyword evidence="9 17" id="KW-0067">ATP-binding</keyword>
<dbReference type="NCBIfam" id="TIGR01494">
    <property type="entry name" value="ATPase_P-type"/>
    <property type="match status" value="2"/>
</dbReference>
<dbReference type="InterPro" id="IPR036163">
    <property type="entry name" value="HMA_dom_sf"/>
</dbReference>
<feature type="transmembrane region" description="Helical" evidence="17">
    <location>
        <begin position="422"/>
        <end position="443"/>
    </location>
</feature>
<dbReference type="PROSITE" id="PS00154">
    <property type="entry name" value="ATPASE_E1_E2"/>
    <property type="match status" value="1"/>
</dbReference>
<evidence type="ECO:0000256" key="5">
    <source>
        <dbReference type="ARBA" id="ARBA00022553"/>
    </source>
</evidence>
<keyword evidence="6 17" id="KW-0812">Transmembrane</keyword>
<evidence type="ECO:0000256" key="9">
    <source>
        <dbReference type="ARBA" id="ARBA00022840"/>
    </source>
</evidence>
<dbReference type="InterPro" id="IPR006121">
    <property type="entry name" value="HMA_dom"/>
</dbReference>
<gene>
    <name evidence="19" type="ORF">GCM10007877_19700</name>
</gene>
<dbReference type="GO" id="GO:0005886">
    <property type="term" value="C:plasma membrane"/>
    <property type="evidence" value="ECO:0007669"/>
    <property type="project" value="UniProtKB-SubCell"/>
</dbReference>
<evidence type="ECO:0000256" key="8">
    <source>
        <dbReference type="ARBA" id="ARBA00022741"/>
    </source>
</evidence>
<dbReference type="InterPro" id="IPR023214">
    <property type="entry name" value="HAD_sf"/>
</dbReference>
<keyword evidence="5" id="KW-0597">Phosphoprotein</keyword>
<dbReference type="InterPro" id="IPR021993">
    <property type="entry name" value="ATPase-cat-bd"/>
</dbReference>
<evidence type="ECO:0000256" key="15">
    <source>
        <dbReference type="ARBA" id="ARBA00038904"/>
    </source>
</evidence>
<evidence type="ECO:0000256" key="11">
    <source>
        <dbReference type="ARBA" id="ARBA00022967"/>
    </source>
</evidence>
<keyword evidence="3" id="KW-0813">Transport</keyword>
<dbReference type="InterPro" id="IPR001757">
    <property type="entry name" value="P_typ_ATPase"/>
</dbReference>
<feature type="transmembrane region" description="Helical" evidence="17">
    <location>
        <begin position="449"/>
        <end position="473"/>
    </location>
</feature>
<evidence type="ECO:0000256" key="13">
    <source>
        <dbReference type="ARBA" id="ARBA00023065"/>
    </source>
</evidence>
<dbReference type="PANTHER" id="PTHR43520">
    <property type="entry name" value="ATP7, ISOFORM B"/>
    <property type="match status" value="1"/>
</dbReference>
<keyword evidence="4 17" id="KW-1003">Cell membrane</keyword>
<name>A0AA37WMF0_9GAMM</name>
<comment type="caution">
    <text evidence="19">The sequence shown here is derived from an EMBL/GenBank/DDBJ whole genome shotgun (WGS) entry which is preliminary data.</text>
</comment>
<proteinExistence type="inferred from homology"/>
<dbReference type="FunFam" id="3.30.70.100:FF:000005">
    <property type="entry name" value="Copper-exporting P-type ATPase A"/>
    <property type="match status" value="1"/>
</dbReference>
<keyword evidence="8 17" id="KW-0547">Nucleotide-binding</keyword>
<dbReference type="Gene3D" id="3.40.50.1000">
    <property type="entry name" value="HAD superfamily/HAD-like"/>
    <property type="match status" value="1"/>
</dbReference>
<evidence type="ECO:0000256" key="4">
    <source>
        <dbReference type="ARBA" id="ARBA00022475"/>
    </source>
</evidence>
<evidence type="ECO:0000313" key="19">
    <source>
        <dbReference type="EMBL" id="GLS26255.1"/>
    </source>
</evidence>
<dbReference type="SUPFAM" id="SSF55008">
    <property type="entry name" value="HMA, heavy metal-associated domain"/>
    <property type="match status" value="1"/>
</dbReference>
<dbReference type="InterPro" id="IPR018303">
    <property type="entry name" value="ATPase_P-typ_P_site"/>
</dbReference>
<feature type="transmembrane region" description="Helical" evidence="17">
    <location>
        <begin position="178"/>
        <end position="202"/>
    </location>
</feature>
<comment type="catalytic activity">
    <reaction evidence="16">
        <text>Cu(2+)(in) + ATP + H2O = Cu(2+)(out) + ADP + phosphate + H(+)</text>
        <dbReference type="Rhea" id="RHEA:10376"/>
        <dbReference type="ChEBI" id="CHEBI:15377"/>
        <dbReference type="ChEBI" id="CHEBI:15378"/>
        <dbReference type="ChEBI" id="CHEBI:29036"/>
        <dbReference type="ChEBI" id="CHEBI:30616"/>
        <dbReference type="ChEBI" id="CHEBI:43474"/>
        <dbReference type="ChEBI" id="CHEBI:456216"/>
        <dbReference type="EC" id="7.2.2.9"/>
    </reaction>
</comment>
<dbReference type="Pfam" id="PF12156">
    <property type="entry name" value="ATPase-cat_bd"/>
    <property type="match status" value="1"/>
</dbReference>
<dbReference type="PRINTS" id="PR00119">
    <property type="entry name" value="CATATPASE"/>
</dbReference>
<dbReference type="Gene3D" id="3.30.70.100">
    <property type="match status" value="1"/>
</dbReference>
<dbReference type="NCBIfam" id="TIGR01511">
    <property type="entry name" value="ATPase-IB1_Cu"/>
    <property type="match status" value="1"/>
</dbReference>
<dbReference type="PROSITE" id="PS01229">
    <property type="entry name" value="COF_2"/>
    <property type="match status" value="1"/>
</dbReference>
<dbReference type="PROSITE" id="PS50846">
    <property type="entry name" value="HMA_2"/>
    <property type="match status" value="1"/>
</dbReference>
<keyword evidence="10" id="KW-0460">Magnesium</keyword>
<dbReference type="InterPro" id="IPR023298">
    <property type="entry name" value="ATPase_P-typ_TM_dom_sf"/>
</dbReference>
<dbReference type="SUPFAM" id="SSF81653">
    <property type="entry name" value="Calcium ATPase, transduction domain A"/>
    <property type="match status" value="1"/>
</dbReference>
<dbReference type="EMBL" id="BSPD01000042">
    <property type="protein sequence ID" value="GLS26255.1"/>
    <property type="molecule type" value="Genomic_DNA"/>
</dbReference>
<organism evidence="19 20">
    <name type="scientific">Marinibactrum halimedae</name>
    <dbReference type="NCBI Taxonomy" id="1444977"/>
    <lineage>
        <taxon>Bacteria</taxon>
        <taxon>Pseudomonadati</taxon>
        <taxon>Pseudomonadota</taxon>
        <taxon>Gammaproteobacteria</taxon>
        <taxon>Cellvibrionales</taxon>
        <taxon>Cellvibrionaceae</taxon>
        <taxon>Marinibactrum</taxon>
    </lineage>
</organism>
<dbReference type="InterPro" id="IPR023299">
    <property type="entry name" value="ATPase_P-typ_cyto_dom_N"/>
</dbReference>
<evidence type="ECO:0000313" key="20">
    <source>
        <dbReference type="Proteomes" id="UP001156870"/>
    </source>
</evidence>
<dbReference type="InterPro" id="IPR027256">
    <property type="entry name" value="P-typ_ATPase_IB"/>
</dbReference>
<keyword evidence="12 17" id="KW-1133">Transmembrane helix</keyword>
<dbReference type="CDD" id="cd00371">
    <property type="entry name" value="HMA"/>
    <property type="match status" value="1"/>
</dbReference>
<sequence>MTVDTQQSAGCYHCGLPVPNGSPFRAEISGEQQDFCCPGCQAVAQSIHSHGLDQFYQFRSQRNKKPSDNAIEYAVYDLPAMQEEFVSVENNLATAQLLVEGMTCAACVWLIEHHLGQVNGVERARVNATSAKLSVSWLLDQVSLSKVMAAVAEVGYQVRPATEREADRLRQKDHRQALMRLGVAGFGMMQVGMVSVGLYTGAAEQWQLYLRWISFLLATPVVLYAARPFFEAAWRAIKQRQLVMDVPVSMAIGGAYLASCWATVTDTGEVYFDSVSMFTFFLLLGRFLEMRARHRNGHLLSRLAQLLPMVATRVMGEQEETVPRKALQVKDWVKIAVGDTVPCDGRVVSGESSLEESILTGEAAPVKKQVGDNVIAGTINRDAPLTVEVTATGHETKLSAIERLVENAAQHKPRQVAVADRLAGVFVAGVLVIAAFVGGYWWLTQPEDAFWIVLSILVVTCPCALSLATPAALTAAVGKLRSKGFLVTQGQILEGLDSIDTVVFDKTGTLTVGKPTVVSACDLVGQPLHDEEKDEYLRLIAALESGSSHPIATAFSPWAGHLTPSDQKVHTGDGVSGEVNGKQYRFGHALYALGGEEYPLDILPPIGNGQWLLLSQQTSEQPDRWVARCWVCLADALREDAKAAVAQLQRQDVAVELLSGDTSNQVQYIAQQLGIECATGSAKPEGKLRRIRKLQAQGKKVMVVGDGINDVPILSGANVSVAMNSATDLAQTRADSILLSDRLTLLPETLVFASRLKTTIRQNLTWALAYNGLALPLAAAGWVPPWAAAIGMSASSLIVVLNALRLGRAG</sequence>
<protein>
    <recommendedName>
        <fullName evidence="15">P-type Cu(2+) transporter</fullName>
        <ecNumber evidence="15">7.2.2.9</ecNumber>
    </recommendedName>
</protein>
<dbReference type="NCBIfam" id="TIGR01525">
    <property type="entry name" value="ATPase-IB_hvy"/>
    <property type="match status" value="1"/>
</dbReference>
<dbReference type="InterPro" id="IPR059000">
    <property type="entry name" value="ATPase_P-type_domA"/>
</dbReference>
<feature type="transmembrane region" description="Helical" evidence="17">
    <location>
        <begin position="764"/>
        <end position="780"/>
    </location>
</feature>
<dbReference type="SUPFAM" id="SSF81660">
    <property type="entry name" value="Metal cation-transporting ATPase, ATP-binding domain N"/>
    <property type="match status" value="1"/>
</dbReference>
<evidence type="ECO:0000259" key="18">
    <source>
        <dbReference type="PROSITE" id="PS50846"/>
    </source>
</evidence>
<feature type="transmembrane region" description="Helical" evidence="17">
    <location>
        <begin position="270"/>
        <end position="288"/>
    </location>
</feature>
<dbReference type="Proteomes" id="UP001156870">
    <property type="component" value="Unassembled WGS sequence"/>
</dbReference>
<evidence type="ECO:0000256" key="3">
    <source>
        <dbReference type="ARBA" id="ARBA00022448"/>
    </source>
</evidence>
<feature type="transmembrane region" description="Helical" evidence="17">
    <location>
        <begin position="786"/>
        <end position="804"/>
    </location>
</feature>
<evidence type="ECO:0000256" key="7">
    <source>
        <dbReference type="ARBA" id="ARBA00022723"/>
    </source>
</evidence>
<dbReference type="RefSeq" id="WP_232592473.1">
    <property type="nucleotide sequence ID" value="NZ_BSPD01000042.1"/>
</dbReference>
<keyword evidence="20" id="KW-1185">Reference proteome</keyword>
<dbReference type="SUPFAM" id="SSF81665">
    <property type="entry name" value="Calcium ATPase, transmembrane domain M"/>
    <property type="match status" value="1"/>
</dbReference>
<dbReference type="Pfam" id="PF00122">
    <property type="entry name" value="E1-E2_ATPase"/>
    <property type="match status" value="1"/>
</dbReference>
<dbReference type="FunFam" id="2.70.150.10:FF:000002">
    <property type="entry name" value="Copper-transporting ATPase 1, putative"/>
    <property type="match status" value="1"/>
</dbReference>
<comment type="subcellular location">
    <subcellularLocation>
        <location evidence="1">Cell membrane</location>
        <topology evidence="1">Multi-pass membrane protein</topology>
    </subcellularLocation>
</comment>
<evidence type="ECO:0000256" key="17">
    <source>
        <dbReference type="RuleBase" id="RU362081"/>
    </source>
</evidence>
<dbReference type="GO" id="GO:0055070">
    <property type="term" value="P:copper ion homeostasis"/>
    <property type="evidence" value="ECO:0007669"/>
    <property type="project" value="TreeGrafter"/>
</dbReference>
<evidence type="ECO:0000256" key="6">
    <source>
        <dbReference type="ARBA" id="ARBA00022692"/>
    </source>
</evidence>
<dbReference type="InterPro" id="IPR036412">
    <property type="entry name" value="HAD-like_sf"/>
</dbReference>
<dbReference type="GO" id="GO:0043682">
    <property type="term" value="F:P-type divalent copper transporter activity"/>
    <property type="evidence" value="ECO:0007669"/>
    <property type="project" value="UniProtKB-EC"/>
</dbReference>
<dbReference type="Pfam" id="PF00702">
    <property type="entry name" value="Hydrolase"/>
    <property type="match status" value="1"/>
</dbReference>
<dbReference type="GO" id="GO:0005524">
    <property type="term" value="F:ATP binding"/>
    <property type="evidence" value="ECO:0007669"/>
    <property type="project" value="UniProtKB-UniRule"/>
</dbReference>
<dbReference type="Gene3D" id="3.40.1110.10">
    <property type="entry name" value="Calcium-transporting ATPase, cytoplasmic domain N"/>
    <property type="match status" value="1"/>
</dbReference>
<feature type="domain" description="HMA" evidence="18">
    <location>
        <begin position="93"/>
        <end position="159"/>
    </location>
</feature>
<accession>A0AA37WMF0</accession>
<dbReference type="InterPro" id="IPR008250">
    <property type="entry name" value="ATPase_P-typ_transduc_dom_A_sf"/>
</dbReference>
<dbReference type="Pfam" id="PF00403">
    <property type="entry name" value="HMA"/>
    <property type="match status" value="1"/>
</dbReference>
<evidence type="ECO:0000256" key="16">
    <source>
        <dbReference type="ARBA" id="ARBA00047424"/>
    </source>
</evidence>